<organism evidence="3 4">
    <name type="scientific">Candidatus Caccousia stercoris</name>
    <dbReference type="NCBI Taxonomy" id="2840723"/>
    <lineage>
        <taxon>Bacteria</taxon>
        <taxon>Bacillati</taxon>
        <taxon>Bacillota</taxon>
        <taxon>Clostridia</taxon>
        <taxon>Eubacteriales</taxon>
        <taxon>Oscillospiraceae</taxon>
        <taxon>Oscillospiraceae incertae sedis</taxon>
        <taxon>Candidatus Caccousia</taxon>
    </lineage>
</organism>
<name>A0A9D1FTA8_9FIRM</name>
<dbReference type="InterPro" id="IPR036291">
    <property type="entry name" value="NAD(P)-bd_dom_sf"/>
</dbReference>
<dbReference type="GO" id="GO:0000166">
    <property type="term" value="F:nucleotide binding"/>
    <property type="evidence" value="ECO:0007669"/>
    <property type="project" value="InterPro"/>
</dbReference>
<dbReference type="Gene3D" id="3.40.50.720">
    <property type="entry name" value="NAD(P)-binding Rossmann-like Domain"/>
    <property type="match status" value="1"/>
</dbReference>
<dbReference type="SUPFAM" id="SSF51735">
    <property type="entry name" value="NAD(P)-binding Rossmann-fold domains"/>
    <property type="match status" value="1"/>
</dbReference>
<sequence>MGECLLKKLKIGIVGLRFGGEFAEIYKAHPAVEKVVLCEQDAALLSEYASVFGYDELFTDYDQMLQTDLDAVHIVTGIPSHHELTAKALRAGKHCACTVPMGVSLEELFDIIRAQAESGKQYMMMETSIYTFQCFYAKKMLEKGEFQNIQYMRGIHFQDMDGWPAYWTGLPPMHYATHAVSPLLYLSKGIPESVICLGSGKMDPRLQEKYGNPYPIETATIQFRDQPYVADLTRSLFETAHEYVEGFTILSDRASFEWNVENEPPRISVFQEGKDCTNMGSRGRRIHTYDAHCENMEELLPKEIQEYTRHCTILDPEHPHNSIQQGGSHHGSHPHMVHEFLSSILENRKPETDAVTSAYWTAVGICAHLSAMQNGTRISIPDFEKFSHQLSPDTV</sequence>
<dbReference type="Pfam" id="PF01408">
    <property type="entry name" value="GFO_IDH_MocA"/>
    <property type="match status" value="1"/>
</dbReference>
<comment type="caution">
    <text evidence="3">The sequence shown here is derived from an EMBL/GenBank/DDBJ whole genome shotgun (WGS) entry which is preliminary data.</text>
</comment>
<feature type="domain" description="Gfo/Idh/MocA-like oxidoreductase N-terminal" evidence="2">
    <location>
        <begin position="9"/>
        <end position="124"/>
    </location>
</feature>
<evidence type="ECO:0000313" key="4">
    <source>
        <dbReference type="Proteomes" id="UP000824141"/>
    </source>
</evidence>
<reference evidence="3" key="1">
    <citation type="submission" date="2020-10" db="EMBL/GenBank/DDBJ databases">
        <authorList>
            <person name="Gilroy R."/>
        </authorList>
    </citation>
    <scope>NUCLEOTIDE SEQUENCE</scope>
    <source>
        <strain evidence="3">6086</strain>
    </source>
</reference>
<gene>
    <name evidence="3" type="ORF">IAD03_08980</name>
</gene>
<dbReference type="InterPro" id="IPR050463">
    <property type="entry name" value="Gfo/Idh/MocA_oxidrdct_glycsds"/>
</dbReference>
<evidence type="ECO:0000259" key="2">
    <source>
        <dbReference type="Pfam" id="PF01408"/>
    </source>
</evidence>
<reference evidence="3" key="2">
    <citation type="journal article" date="2021" name="PeerJ">
        <title>Extensive microbial diversity within the chicken gut microbiome revealed by metagenomics and culture.</title>
        <authorList>
            <person name="Gilroy R."/>
            <person name="Ravi A."/>
            <person name="Getino M."/>
            <person name="Pursley I."/>
            <person name="Horton D.L."/>
            <person name="Alikhan N.F."/>
            <person name="Baker D."/>
            <person name="Gharbi K."/>
            <person name="Hall N."/>
            <person name="Watson M."/>
            <person name="Adriaenssens E.M."/>
            <person name="Foster-Nyarko E."/>
            <person name="Jarju S."/>
            <person name="Secka A."/>
            <person name="Antonio M."/>
            <person name="Oren A."/>
            <person name="Chaudhuri R.R."/>
            <person name="La Ragione R."/>
            <person name="Hildebrand F."/>
            <person name="Pallen M.J."/>
        </authorList>
    </citation>
    <scope>NUCLEOTIDE SEQUENCE</scope>
    <source>
        <strain evidence="3">6086</strain>
    </source>
</reference>
<dbReference type="Gene3D" id="3.30.360.10">
    <property type="entry name" value="Dihydrodipicolinate Reductase, domain 2"/>
    <property type="match status" value="1"/>
</dbReference>
<accession>A0A9D1FTA8</accession>
<dbReference type="SUPFAM" id="SSF55347">
    <property type="entry name" value="Glyceraldehyde-3-phosphate dehydrogenase-like, C-terminal domain"/>
    <property type="match status" value="1"/>
</dbReference>
<protein>
    <submittedName>
        <fullName evidence="3">Gfo/Idh/MocA family oxidoreductase</fullName>
    </submittedName>
</protein>
<evidence type="ECO:0000313" key="3">
    <source>
        <dbReference type="EMBL" id="HIS79489.1"/>
    </source>
</evidence>
<dbReference type="GO" id="GO:0016491">
    <property type="term" value="F:oxidoreductase activity"/>
    <property type="evidence" value="ECO:0007669"/>
    <property type="project" value="UniProtKB-KW"/>
</dbReference>
<keyword evidence="1" id="KW-0560">Oxidoreductase</keyword>
<proteinExistence type="predicted"/>
<evidence type="ECO:0000256" key="1">
    <source>
        <dbReference type="ARBA" id="ARBA00023002"/>
    </source>
</evidence>
<dbReference type="PANTHER" id="PTHR43818">
    <property type="entry name" value="BCDNA.GH03377"/>
    <property type="match status" value="1"/>
</dbReference>
<dbReference type="EMBL" id="DVJM01000191">
    <property type="protein sequence ID" value="HIS79489.1"/>
    <property type="molecule type" value="Genomic_DNA"/>
</dbReference>
<dbReference type="AlphaFoldDB" id="A0A9D1FTA8"/>
<dbReference type="InterPro" id="IPR000683">
    <property type="entry name" value="Gfo/Idh/MocA-like_OxRdtase_N"/>
</dbReference>
<dbReference type="Proteomes" id="UP000824141">
    <property type="component" value="Unassembled WGS sequence"/>
</dbReference>
<dbReference type="PANTHER" id="PTHR43818:SF11">
    <property type="entry name" value="BCDNA.GH03377"/>
    <property type="match status" value="1"/>
</dbReference>